<proteinExistence type="predicted"/>
<organism evidence="1 2">
    <name type="scientific">Streptococcus suis</name>
    <dbReference type="NCBI Taxonomy" id="1307"/>
    <lineage>
        <taxon>Bacteria</taxon>
        <taxon>Bacillati</taxon>
        <taxon>Bacillota</taxon>
        <taxon>Bacilli</taxon>
        <taxon>Lactobacillales</taxon>
        <taxon>Streptococcaceae</taxon>
        <taxon>Streptococcus</taxon>
    </lineage>
</organism>
<evidence type="ECO:0000313" key="2">
    <source>
        <dbReference type="Proteomes" id="UP000071601"/>
    </source>
</evidence>
<comment type="caution">
    <text evidence="1">The sequence shown here is derived from an EMBL/GenBank/DDBJ whole genome shotgun (WGS) entry which is preliminary data.</text>
</comment>
<dbReference type="Proteomes" id="UP000071601">
    <property type="component" value="Unassembled WGS sequence"/>
</dbReference>
<gene>
    <name evidence="1" type="ORF">ERS132525_01145</name>
</gene>
<accession>A0AB33UAB7</accession>
<protein>
    <submittedName>
        <fullName evidence="1">Uncharacterized protein</fullName>
    </submittedName>
</protein>
<sequence>MIINPETFALAVVQSSDSALTVVEKLELFKEAYQTAKKHNQPIIDLKINRKQSPLGTF</sequence>
<reference evidence="1 2" key="1">
    <citation type="submission" date="2016-02" db="EMBL/GenBank/DDBJ databases">
        <authorList>
            <consortium name="Pathogen Informatics"/>
        </authorList>
    </citation>
    <scope>NUCLEOTIDE SEQUENCE [LARGE SCALE GENOMIC DNA]</scope>
    <source>
        <strain evidence="1 2">SS985</strain>
    </source>
</reference>
<dbReference type="AlphaFoldDB" id="A0AB33UAB7"/>
<name>A0AB33UAB7_STRSU</name>
<dbReference type="RefSeq" id="WP_172046015.1">
    <property type="nucleotide sequence ID" value="NZ_CEGZ01000015.1"/>
</dbReference>
<dbReference type="EMBL" id="FILR01000010">
    <property type="protein sequence ID" value="CYX52867.1"/>
    <property type="molecule type" value="Genomic_DNA"/>
</dbReference>
<evidence type="ECO:0000313" key="1">
    <source>
        <dbReference type="EMBL" id="CYX52867.1"/>
    </source>
</evidence>